<dbReference type="RefSeq" id="WP_327083006.1">
    <property type="nucleotide sequence ID" value="NZ_FUYC01000003.1"/>
</dbReference>
<dbReference type="InterPro" id="IPR042518">
    <property type="entry name" value="SirC_C"/>
</dbReference>
<dbReference type="GO" id="GO:0043115">
    <property type="term" value="F:precorrin-2 dehydrogenase activity"/>
    <property type="evidence" value="ECO:0007669"/>
    <property type="project" value="UniProtKB-EC"/>
</dbReference>
<dbReference type="EC" id="1.3.1.76" evidence="2"/>
<dbReference type="GO" id="GO:0004325">
    <property type="term" value="F:ferrochelatase activity"/>
    <property type="evidence" value="ECO:0007669"/>
    <property type="project" value="InterPro"/>
</dbReference>
<evidence type="ECO:0000256" key="1">
    <source>
        <dbReference type="ARBA" id="ARBA00005010"/>
    </source>
</evidence>
<keyword evidence="4" id="KW-0520">NAD</keyword>
<proteinExistence type="predicted"/>
<dbReference type="GO" id="GO:0019354">
    <property type="term" value="P:siroheme biosynthetic process"/>
    <property type="evidence" value="ECO:0007669"/>
    <property type="project" value="UniProtKB-UniPathway"/>
</dbReference>
<keyword evidence="9" id="KW-1185">Reference proteome</keyword>
<dbReference type="InterPro" id="IPR028161">
    <property type="entry name" value="Met8-like"/>
</dbReference>
<keyword evidence="3" id="KW-0560">Oxidoreductase</keyword>
<dbReference type="UniPathway" id="UPA00262">
    <property type="reaction ID" value="UER00222"/>
</dbReference>
<dbReference type="SUPFAM" id="SSF51735">
    <property type="entry name" value="NAD(P)-binding Rossmann-fold domains"/>
    <property type="match status" value="1"/>
</dbReference>
<comment type="catalytic activity">
    <reaction evidence="6">
        <text>precorrin-2 + NAD(+) = sirohydrochlorin + NADH + 2 H(+)</text>
        <dbReference type="Rhea" id="RHEA:15613"/>
        <dbReference type="ChEBI" id="CHEBI:15378"/>
        <dbReference type="ChEBI" id="CHEBI:57540"/>
        <dbReference type="ChEBI" id="CHEBI:57945"/>
        <dbReference type="ChEBI" id="CHEBI:58351"/>
        <dbReference type="ChEBI" id="CHEBI:58827"/>
        <dbReference type="EC" id="1.3.1.76"/>
    </reaction>
</comment>
<dbReference type="PANTHER" id="PTHR35330">
    <property type="entry name" value="SIROHEME BIOSYNTHESIS PROTEIN MET8"/>
    <property type="match status" value="1"/>
</dbReference>
<dbReference type="InterPro" id="IPR036291">
    <property type="entry name" value="NAD(P)-bd_dom_sf"/>
</dbReference>
<gene>
    <name evidence="8" type="ORF">SAMN02745704_01183</name>
</gene>
<evidence type="ECO:0000256" key="2">
    <source>
        <dbReference type="ARBA" id="ARBA00012400"/>
    </source>
</evidence>
<accession>A0A1T4WMZ9</accession>
<name>A0A1T4WMZ9_9BACT</name>
<dbReference type="InterPro" id="IPR006367">
    <property type="entry name" value="Sirohaem_synthase_N"/>
</dbReference>
<dbReference type="STRING" id="1121449.SAMN02745704_01183"/>
<dbReference type="NCBIfam" id="TIGR01470">
    <property type="entry name" value="cysG_Nterm"/>
    <property type="match status" value="1"/>
</dbReference>
<evidence type="ECO:0000259" key="7">
    <source>
        <dbReference type="Pfam" id="PF14824"/>
    </source>
</evidence>
<dbReference type="Pfam" id="PF14824">
    <property type="entry name" value="Sirohm_synth_M"/>
    <property type="match status" value="1"/>
</dbReference>
<dbReference type="PANTHER" id="PTHR35330:SF1">
    <property type="entry name" value="SIROHEME BIOSYNTHESIS PROTEIN MET8"/>
    <property type="match status" value="1"/>
</dbReference>
<dbReference type="Gene3D" id="1.10.8.610">
    <property type="entry name" value="SirC, precorrin-2 dehydrogenase, C-terminal helical domain-like"/>
    <property type="match status" value="1"/>
</dbReference>
<feature type="domain" description="Siroheme synthase central" evidence="7">
    <location>
        <begin position="127"/>
        <end position="153"/>
    </location>
</feature>
<dbReference type="InterPro" id="IPR028281">
    <property type="entry name" value="Sirohaem_synthase_central"/>
</dbReference>
<keyword evidence="5" id="KW-0627">Porphyrin biosynthesis</keyword>
<reference evidence="8 9" key="1">
    <citation type="submission" date="2017-02" db="EMBL/GenBank/DDBJ databases">
        <authorList>
            <person name="Peterson S.W."/>
        </authorList>
    </citation>
    <scope>NUCLEOTIDE SEQUENCE [LARGE SCALE GENOMIC DNA]</scope>
    <source>
        <strain evidence="8 9">DSM 16080</strain>
    </source>
</reference>
<dbReference type="EMBL" id="FUYC01000003">
    <property type="protein sequence ID" value="SKA78713.1"/>
    <property type="molecule type" value="Genomic_DNA"/>
</dbReference>
<evidence type="ECO:0000256" key="4">
    <source>
        <dbReference type="ARBA" id="ARBA00023027"/>
    </source>
</evidence>
<dbReference type="SUPFAM" id="SSF75615">
    <property type="entry name" value="Siroheme synthase middle domains-like"/>
    <property type="match status" value="1"/>
</dbReference>
<evidence type="ECO:0000313" key="9">
    <source>
        <dbReference type="Proteomes" id="UP000190027"/>
    </source>
</evidence>
<evidence type="ECO:0000256" key="5">
    <source>
        <dbReference type="ARBA" id="ARBA00023244"/>
    </source>
</evidence>
<protein>
    <recommendedName>
        <fullName evidence="2">precorrin-2 dehydrogenase</fullName>
        <ecNumber evidence="2">1.3.1.76</ecNumber>
    </recommendedName>
</protein>
<evidence type="ECO:0000313" key="8">
    <source>
        <dbReference type="EMBL" id="SKA78713.1"/>
    </source>
</evidence>
<evidence type="ECO:0000256" key="3">
    <source>
        <dbReference type="ARBA" id="ARBA00023002"/>
    </source>
</evidence>
<dbReference type="Pfam" id="PF13241">
    <property type="entry name" value="NAD_binding_7"/>
    <property type="match status" value="1"/>
</dbReference>
<comment type="pathway">
    <text evidence="1">Porphyrin-containing compound metabolism; siroheme biosynthesis; sirohydrochlorin from precorrin-2: step 1/1.</text>
</comment>
<dbReference type="AlphaFoldDB" id="A0A1T4WMZ9"/>
<evidence type="ECO:0000256" key="6">
    <source>
        <dbReference type="ARBA" id="ARBA00047561"/>
    </source>
</evidence>
<sequence length="231" mass="25412">MGMRYYPILLNLTDKQCLVVGAGAVGIRKIRGLLDNGARTVLALDRCYPADQTGHELQMLLNRPEVRFEEREFQLSDLDNAFLVVAATSNAAVNRTIAEACRERGLLCNVADAPKLGNFIVPATVCRGDLTLSVSTCGQSPALARLVRSDLEETFGSEYADLLTILGRLRPMLLELGLPTQKNTEIFRSITTSNLLRDIETNDVDAAKRSLRERLPSALHSNLPELLDGVF</sequence>
<dbReference type="Proteomes" id="UP000190027">
    <property type="component" value="Unassembled WGS sequence"/>
</dbReference>
<organism evidence="8 9">
    <name type="scientific">Paucidesulfovibrio gracilis DSM 16080</name>
    <dbReference type="NCBI Taxonomy" id="1121449"/>
    <lineage>
        <taxon>Bacteria</taxon>
        <taxon>Pseudomonadati</taxon>
        <taxon>Thermodesulfobacteriota</taxon>
        <taxon>Desulfovibrionia</taxon>
        <taxon>Desulfovibrionales</taxon>
        <taxon>Desulfovibrionaceae</taxon>
        <taxon>Paucidesulfovibrio</taxon>
    </lineage>
</organism>
<dbReference type="Gene3D" id="3.40.50.720">
    <property type="entry name" value="NAD(P)-binding Rossmann-like Domain"/>
    <property type="match status" value="1"/>
</dbReference>